<evidence type="ECO:0000256" key="2">
    <source>
        <dbReference type="SAM" id="Phobius"/>
    </source>
</evidence>
<organism evidence="3 4">
    <name type="scientific">Parelaphostrongylus tenuis</name>
    <name type="common">Meningeal worm</name>
    <dbReference type="NCBI Taxonomy" id="148309"/>
    <lineage>
        <taxon>Eukaryota</taxon>
        <taxon>Metazoa</taxon>
        <taxon>Ecdysozoa</taxon>
        <taxon>Nematoda</taxon>
        <taxon>Chromadorea</taxon>
        <taxon>Rhabditida</taxon>
        <taxon>Rhabditina</taxon>
        <taxon>Rhabditomorpha</taxon>
        <taxon>Strongyloidea</taxon>
        <taxon>Metastrongylidae</taxon>
        <taxon>Parelaphostrongylus</taxon>
    </lineage>
</organism>
<keyword evidence="2" id="KW-0812">Transmembrane</keyword>
<proteinExistence type="predicted"/>
<keyword evidence="2" id="KW-0472">Membrane</keyword>
<evidence type="ECO:0000313" key="4">
    <source>
        <dbReference type="Proteomes" id="UP001196413"/>
    </source>
</evidence>
<sequence length="130" mass="14917">MTQQNRSFQPTQSPLGLPCTPKGRHKEKLEKQGKFIDEYEESIKILDFVWRIALFIAFVLCSISLLLQHKCFMRNYIVKFERGLEKALETNGMSLVIPIVYQSSALNLYDAHQILNLDGVDKMVPDLSKG</sequence>
<comment type="caution">
    <text evidence="3">The sequence shown here is derived from an EMBL/GenBank/DDBJ whole genome shotgun (WGS) entry which is preliminary data.</text>
</comment>
<protein>
    <submittedName>
        <fullName evidence="3">Uncharacterized protein</fullName>
    </submittedName>
</protein>
<dbReference type="Proteomes" id="UP001196413">
    <property type="component" value="Unassembled WGS sequence"/>
</dbReference>
<gene>
    <name evidence="3" type="ORF">KIN20_031953</name>
</gene>
<feature type="transmembrane region" description="Helical" evidence="2">
    <location>
        <begin position="48"/>
        <end position="67"/>
    </location>
</feature>
<feature type="compositionally biased region" description="Polar residues" evidence="1">
    <location>
        <begin position="1"/>
        <end position="14"/>
    </location>
</feature>
<evidence type="ECO:0000313" key="3">
    <source>
        <dbReference type="EMBL" id="KAJ1370263.1"/>
    </source>
</evidence>
<dbReference type="EMBL" id="JAHQIW010006761">
    <property type="protein sequence ID" value="KAJ1370263.1"/>
    <property type="molecule type" value="Genomic_DNA"/>
</dbReference>
<keyword evidence="4" id="KW-1185">Reference proteome</keyword>
<evidence type="ECO:0000256" key="1">
    <source>
        <dbReference type="SAM" id="MobiDB-lite"/>
    </source>
</evidence>
<dbReference type="AlphaFoldDB" id="A0AAD5R672"/>
<keyword evidence="2" id="KW-1133">Transmembrane helix</keyword>
<reference evidence="3" key="1">
    <citation type="submission" date="2021-06" db="EMBL/GenBank/DDBJ databases">
        <title>Parelaphostrongylus tenuis whole genome reference sequence.</title>
        <authorList>
            <person name="Garwood T.J."/>
            <person name="Larsen P.A."/>
            <person name="Fountain-Jones N.M."/>
            <person name="Garbe J.R."/>
            <person name="Macchietto M.G."/>
            <person name="Kania S.A."/>
            <person name="Gerhold R.W."/>
            <person name="Richards J.E."/>
            <person name="Wolf T.M."/>
        </authorList>
    </citation>
    <scope>NUCLEOTIDE SEQUENCE</scope>
    <source>
        <strain evidence="3">MNPRO001-30</strain>
        <tissue evidence="3">Meninges</tissue>
    </source>
</reference>
<accession>A0AAD5R672</accession>
<feature type="region of interest" description="Disordered" evidence="1">
    <location>
        <begin position="1"/>
        <end position="25"/>
    </location>
</feature>
<name>A0AAD5R672_PARTN</name>